<organism evidence="1 2">
    <name type="scientific">Kribbella sandramycini</name>
    <dbReference type="NCBI Taxonomy" id="60450"/>
    <lineage>
        <taxon>Bacteria</taxon>
        <taxon>Bacillati</taxon>
        <taxon>Actinomycetota</taxon>
        <taxon>Actinomycetes</taxon>
        <taxon>Propionibacteriales</taxon>
        <taxon>Kribbellaceae</taxon>
        <taxon>Kribbella</taxon>
    </lineage>
</organism>
<accession>A0A841SI75</accession>
<name>A0A841SI75_9ACTN</name>
<dbReference type="AlphaFoldDB" id="A0A841SI75"/>
<sequence length="31" mass="3263">MAEVLDLQILSEDEVAGPVLHTDGSGVSYNC</sequence>
<dbReference type="EMBL" id="JACHKF010000001">
    <property type="protein sequence ID" value="MBB6570989.1"/>
    <property type="molecule type" value="Genomic_DNA"/>
</dbReference>
<protein>
    <submittedName>
        <fullName evidence="1">Uncharacterized protein</fullName>
    </submittedName>
</protein>
<reference evidence="1 2" key="1">
    <citation type="submission" date="2020-08" db="EMBL/GenBank/DDBJ databases">
        <title>Sequencing the genomes of 1000 actinobacteria strains.</title>
        <authorList>
            <person name="Klenk H.-P."/>
        </authorList>
    </citation>
    <scope>NUCLEOTIDE SEQUENCE [LARGE SCALE GENOMIC DNA]</scope>
    <source>
        <strain evidence="1 2">DSM 15626</strain>
    </source>
</reference>
<comment type="caution">
    <text evidence="1">The sequence shown here is derived from an EMBL/GenBank/DDBJ whole genome shotgun (WGS) entry which is preliminary data.</text>
</comment>
<evidence type="ECO:0000313" key="2">
    <source>
        <dbReference type="Proteomes" id="UP000553957"/>
    </source>
</evidence>
<gene>
    <name evidence="1" type="ORF">HNR71_006626</name>
</gene>
<dbReference type="Proteomes" id="UP000553957">
    <property type="component" value="Unassembled WGS sequence"/>
</dbReference>
<evidence type="ECO:0000313" key="1">
    <source>
        <dbReference type="EMBL" id="MBB6570989.1"/>
    </source>
</evidence>
<proteinExistence type="predicted"/>